<accession>A0ABU1S8Z8</accession>
<organism evidence="1 2">
    <name type="scientific">Microbacterium resistens</name>
    <dbReference type="NCBI Taxonomy" id="156977"/>
    <lineage>
        <taxon>Bacteria</taxon>
        <taxon>Bacillati</taxon>
        <taxon>Actinomycetota</taxon>
        <taxon>Actinomycetes</taxon>
        <taxon>Micrococcales</taxon>
        <taxon>Microbacteriaceae</taxon>
        <taxon>Microbacterium</taxon>
    </lineage>
</organism>
<proteinExistence type="predicted"/>
<dbReference type="EMBL" id="JAVDUM010000002">
    <property type="protein sequence ID" value="MDR6866089.1"/>
    <property type="molecule type" value="Genomic_DNA"/>
</dbReference>
<gene>
    <name evidence="1" type="ORF">J2Y69_000674</name>
</gene>
<comment type="caution">
    <text evidence="1">The sequence shown here is derived from an EMBL/GenBank/DDBJ whole genome shotgun (WGS) entry which is preliminary data.</text>
</comment>
<sequence length="44" mass="4429">MLDDVVPLDEELAAALRAPGPRRSTLRTIVDVAGTGASAPASAP</sequence>
<evidence type="ECO:0000313" key="1">
    <source>
        <dbReference type="EMBL" id="MDR6866089.1"/>
    </source>
</evidence>
<protein>
    <submittedName>
        <fullName evidence="1">Uncharacterized protein</fullName>
    </submittedName>
</protein>
<name>A0ABU1S8Z8_9MICO</name>
<dbReference type="RefSeq" id="WP_310017533.1">
    <property type="nucleotide sequence ID" value="NZ_JAVDUM010000002.1"/>
</dbReference>
<keyword evidence="2" id="KW-1185">Reference proteome</keyword>
<dbReference type="Proteomes" id="UP001259347">
    <property type="component" value="Unassembled WGS sequence"/>
</dbReference>
<evidence type="ECO:0000313" key="2">
    <source>
        <dbReference type="Proteomes" id="UP001259347"/>
    </source>
</evidence>
<reference evidence="1 2" key="1">
    <citation type="submission" date="2023-07" db="EMBL/GenBank/DDBJ databases">
        <title>Sorghum-associated microbial communities from plants grown in Nebraska, USA.</title>
        <authorList>
            <person name="Schachtman D."/>
        </authorList>
    </citation>
    <scope>NUCLEOTIDE SEQUENCE [LARGE SCALE GENOMIC DNA]</scope>
    <source>
        <strain evidence="1 2">2980</strain>
    </source>
</reference>